<dbReference type="EMBL" id="SAEB01000001">
    <property type="protein sequence ID" value="RVD89295.1"/>
    <property type="molecule type" value="Genomic_DNA"/>
</dbReference>
<dbReference type="VEuPathDB" id="FungiDB:DFL_000310"/>
<sequence>MSYQNPANPGSNHADRPRFDIIAWYPHYQSCLKYFLNTAQHSYPCQALAAFLNIRLPYQQAEPANEYINMPPASPGTSGSSRTRNQVWVSLIPYIRRLVATGFDKPGILHGWFGDDWALGIGPMHESERRNFLFAAKSGGWSNVKKEYDQVSNEAIPFLRPLDNVGDAEVRAAEASWSDWLALEDWMFPSADRQK</sequence>
<comment type="caution">
    <text evidence="1">The sequence shown here is derived from an EMBL/GenBank/DDBJ whole genome shotgun (WGS) entry which is preliminary data.</text>
</comment>
<dbReference type="OrthoDB" id="5335812at2759"/>
<proteinExistence type="predicted"/>
<accession>A0A437ADC0</accession>
<evidence type="ECO:0008006" key="3">
    <source>
        <dbReference type="Google" id="ProtNLM"/>
    </source>
</evidence>
<dbReference type="GeneID" id="93582621"/>
<keyword evidence="2" id="KW-1185">Reference proteome</keyword>
<dbReference type="PANTHER" id="PTHR42087:SF1">
    <property type="entry name" value="ILP IS AN APOPTOSIS INHIBITOR"/>
    <property type="match status" value="1"/>
</dbReference>
<dbReference type="STRING" id="97331.A0A437ADC0"/>
<dbReference type="AlphaFoldDB" id="A0A437ADC0"/>
<evidence type="ECO:0000313" key="1">
    <source>
        <dbReference type="EMBL" id="RVD89295.1"/>
    </source>
</evidence>
<dbReference type="Proteomes" id="UP000283090">
    <property type="component" value="Unassembled WGS sequence"/>
</dbReference>
<dbReference type="PANTHER" id="PTHR42087">
    <property type="entry name" value="ILP IS AN APOPTOSIS INHIBITOR"/>
    <property type="match status" value="1"/>
</dbReference>
<gene>
    <name evidence="1" type="ORF">DFL_000310</name>
</gene>
<dbReference type="RefSeq" id="XP_067494839.1">
    <property type="nucleotide sequence ID" value="XM_067631989.1"/>
</dbReference>
<name>A0A437ADC0_ARTFL</name>
<reference evidence="1 2" key="1">
    <citation type="submission" date="2019-01" db="EMBL/GenBank/DDBJ databases">
        <title>Intercellular communication is required for trap formation in the nematode-trapping fungus Duddingtonia flagrans.</title>
        <authorList>
            <person name="Youssar L."/>
            <person name="Wernet V."/>
            <person name="Hensel N."/>
            <person name="Hildebrandt H.-G."/>
            <person name="Fischer R."/>
        </authorList>
    </citation>
    <scope>NUCLEOTIDE SEQUENCE [LARGE SCALE GENOMIC DNA]</scope>
    <source>
        <strain evidence="1 2">CBS H-5679</strain>
    </source>
</reference>
<evidence type="ECO:0000313" key="2">
    <source>
        <dbReference type="Proteomes" id="UP000283090"/>
    </source>
</evidence>
<organism evidence="1 2">
    <name type="scientific">Arthrobotrys flagrans</name>
    <name type="common">Nematode-trapping fungus</name>
    <name type="synonym">Trichothecium flagrans</name>
    <dbReference type="NCBI Taxonomy" id="97331"/>
    <lineage>
        <taxon>Eukaryota</taxon>
        <taxon>Fungi</taxon>
        <taxon>Dikarya</taxon>
        <taxon>Ascomycota</taxon>
        <taxon>Pezizomycotina</taxon>
        <taxon>Orbiliomycetes</taxon>
        <taxon>Orbiliales</taxon>
        <taxon>Orbiliaceae</taxon>
        <taxon>Arthrobotrys</taxon>
    </lineage>
</organism>
<protein>
    <recommendedName>
        <fullName evidence="3">Ilp is an apoptosis inhibitor</fullName>
    </recommendedName>
</protein>
<dbReference type="InterPro" id="IPR053267">
    <property type="entry name" value="Verrucosidin_biosynth-assoc"/>
</dbReference>